<proteinExistence type="predicted"/>
<keyword evidence="3" id="KW-1185">Reference proteome</keyword>
<sequence length="101" mass="10377">MAPGERLSAAVPGPHHRRCGPCLGYSLGPVPPRPVPAPDAVEKRTCTPTMSKNTGPCRATPPGVLLTAAELWPLQGHIGLPPEVLAGAGTSSTSLHVCEAR</sequence>
<evidence type="ECO:0000313" key="2">
    <source>
        <dbReference type="EMBL" id="KAJ1200705.1"/>
    </source>
</evidence>
<accession>A0AAV7VGJ9</accession>
<comment type="caution">
    <text evidence="2">The sequence shown here is derived from an EMBL/GenBank/DDBJ whole genome shotgun (WGS) entry which is preliminary data.</text>
</comment>
<dbReference type="EMBL" id="JANPWB010000003">
    <property type="protein sequence ID" value="KAJ1200705.1"/>
    <property type="molecule type" value="Genomic_DNA"/>
</dbReference>
<feature type="region of interest" description="Disordered" evidence="1">
    <location>
        <begin position="31"/>
        <end position="58"/>
    </location>
</feature>
<evidence type="ECO:0000256" key="1">
    <source>
        <dbReference type="SAM" id="MobiDB-lite"/>
    </source>
</evidence>
<protein>
    <submittedName>
        <fullName evidence="2">Uncharacterized protein</fullName>
    </submittedName>
</protein>
<organism evidence="2 3">
    <name type="scientific">Pleurodeles waltl</name>
    <name type="common">Iberian ribbed newt</name>
    <dbReference type="NCBI Taxonomy" id="8319"/>
    <lineage>
        <taxon>Eukaryota</taxon>
        <taxon>Metazoa</taxon>
        <taxon>Chordata</taxon>
        <taxon>Craniata</taxon>
        <taxon>Vertebrata</taxon>
        <taxon>Euteleostomi</taxon>
        <taxon>Amphibia</taxon>
        <taxon>Batrachia</taxon>
        <taxon>Caudata</taxon>
        <taxon>Salamandroidea</taxon>
        <taxon>Salamandridae</taxon>
        <taxon>Pleurodelinae</taxon>
        <taxon>Pleurodeles</taxon>
    </lineage>
</organism>
<dbReference type="Proteomes" id="UP001066276">
    <property type="component" value="Chromosome 2_1"/>
</dbReference>
<reference evidence="2" key="1">
    <citation type="journal article" date="2022" name="bioRxiv">
        <title>Sequencing and chromosome-scale assembly of the giantPleurodeles waltlgenome.</title>
        <authorList>
            <person name="Brown T."/>
            <person name="Elewa A."/>
            <person name="Iarovenko S."/>
            <person name="Subramanian E."/>
            <person name="Araus A.J."/>
            <person name="Petzold A."/>
            <person name="Susuki M."/>
            <person name="Suzuki K.-i.T."/>
            <person name="Hayashi T."/>
            <person name="Toyoda A."/>
            <person name="Oliveira C."/>
            <person name="Osipova E."/>
            <person name="Leigh N.D."/>
            <person name="Simon A."/>
            <person name="Yun M.H."/>
        </authorList>
    </citation>
    <scope>NUCLEOTIDE SEQUENCE</scope>
    <source>
        <strain evidence="2">20211129_DDA</strain>
        <tissue evidence="2">Liver</tissue>
    </source>
</reference>
<evidence type="ECO:0000313" key="3">
    <source>
        <dbReference type="Proteomes" id="UP001066276"/>
    </source>
</evidence>
<dbReference type="AlphaFoldDB" id="A0AAV7VGJ9"/>
<gene>
    <name evidence="2" type="ORF">NDU88_004526</name>
</gene>
<name>A0AAV7VGJ9_PLEWA</name>